<proteinExistence type="predicted"/>
<accession>A0ABP7A9N5</accession>
<evidence type="ECO:0000313" key="1">
    <source>
        <dbReference type="EMBL" id="GAA3627590.1"/>
    </source>
</evidence>
<keyword evidence="2" id="KW-1185">Reference proteome</keyword>
<dbReference type="RefSeq" id="WP_231488932.1">
    <property type="nucleotide sequence ID" value="NZ_BAAAZO010000010.1"/>
</dbReference>
<evidence type="ECO:0000313" key="2">
    <source>
        <dbReference type="Proteomes" id="UP001501074"/>
    </source>
</evidence>
<protein>
    <recommendedName>
        <fullName evidence="3">Carrier domain-containing protein</fullName>
    </recommendedName>
</protein>
<reference evidence="2" key="1">
    <citation type="journal article" date="2019" name="Int. J. Syst. Evol. Microbiol.">
        <title>The Global Catalogue of Microorganisms (GCM) 10K type strain sequencing project: providing services to taxonomists for standard genome sequencing and annotation.</title>
        <authorList>
            <consortium name="The Broad Institute Genomics Platform"/>
            <consortium name="The Broad Institute Genome Sequencing Center for Infectious Disease"/>
            <person name="Wu L."/>
            <person name="Ma J."/>
        </authorList>
    </citation>
    <scope>NUCLEOTIDE SEQUENCE [LARGE SCALE GENOMIC DNA]</scope>
    <source>
        <strain evidence="2">JCM 16902</strain>
    </source>
</reference>
<dbReference type="InterPro" id="IPR036736">
    <property type="entry name" value="ACP-like_sf"/>
</dbReference>
<dbReference type="EMBL" id="BAAAZO010000010">
    <property type="protein sequence ID" value="GAA3627590.1"/>
    <property type="molecule type" value="Genomic_DNA"/>
</dbReference>
<organism evidence="1 2">
    <name type="scientific">Kineosporia mesophila</name>
    <dbReference type="NCBI Taxonomy" id="566012"/>
    <lineage>
        <taxon>Bacteria</taxon>
        <taxon>Bacillati</taxon>
        <taxon>Actinomycetota</taxon>
        <taxon>Actinomycetes</taxon>
        <taxon>Kineosporiales</taxon>
        <taxon>Kineosporiaceae</taxon>
        <taxon>Kineosporia</taxon>
    </lineage>
</organism>
<gene>
    <name evidence="1" type="ORF">GCM10022223_51110</name>
</gene>
<evidence type="ECO:0008006" key="3">
    <source>
        <dbReference type="Google" id="ProtNLM"/>
    </source>
</evidence>
<comment type="caution">
    <text evidence="1">The sequence shown here is derived from an EMBL/GenBank/DDBJ whole genome shotgun (WGS) entry which is preliminary data.</text>
</comment>
<dbReference type="Gene3D" id="1.10.1200.10">
    <property type="entry name" value="ACP-like"/>
    <property type="match status" value="1"/>
</dbReference>
<name>A0ABP7A9N5_9ACTN</name>
<sequence>MSNGFDVVAENLRTRYQKVQGNGEQIPPGYDLIENRVLDSLGFVEFILLLEEHSGREISIDSVSREDFRTVESIRKRFFDGV</sequence>
<dbReference type="SUPFAM" id="SSF47336">
    <property type="entry name" value="ACP-like"/>
    <property type="match status" value="1"/>
</dbReference>
<dbReference type="Proteomes" id="UP001501074">
    <property type="component" value="Unassembled WGS sequence"/>
</dbReference>